<accession>A0A412RQZ5</accession>
<dbReference type="RefSeq" id="WP_117993605.1">
    <property type="nucleotide sequence ID" value="NZ_QRXR01000008.1"/>
</dbReference>
<reference evidence="1 2" key="1">
    <citation type="submission" date="2018-08" db="EMBL/GenBank/DDBJ databases">
        <title>A genome reference for cultivated species of the human gut microbiota.</title>
        <authorList>
            <person name="Zou Y."/>
            <person name="Xue W."/>
            <person name="Luo G."/>
        </authorList>
    </citation>
    <scope>NUCLEOTIDE SEQUENCE [LARGE SCALE GENOMIC DNA]</scope>
    <source>
        <strain evidence="1 2">AF17-27</strain>
    </source>
</reference>
<evidence type="ECO:0000313" key="2">
    <source>
        <dbReference type="Proteomes" id="UP000283765"/>
    </source>
</evidence>
<organism evidence="1 2">
    <name type="scientific">Agathobacter rectalis</name>
    <dbReference type="NCBI Taxonomy" id="39491"/>
    <lineage>
        <taxon>Bacteria</taxon>
        <taxon>Bacillati</taxon>
        <taxon>Bacillota</taxon>
        <taxon>Clostridia</taxon>
        <taxon>Lachnospirales</taxon>
        <taxon>Lachnospiraceae</taxon>
        <taxon>Agathobacter</taxon>
    </lineage>
</organism>
<protein>
    <submittedName>
        <fullName evidence="1">Uncharacterized protein</fullName>
    </submittedName>
</protein>
<dbReference type="AlphaFoldDB" id="A0A412RQZ5"/>
<evidence type="ECO:0000313" key="1">
    <source>
        <dbReference type="EMBL" id="RGU26132.1"/>
    </source>
</evidence>
<dbReference type="EMBL" id="QRXR01000008">
    <property type="protein sequence ID" value="RGU26132.1"/>
    <property type="molecule type" value="Genomic_DNA"/>
</dbReference>
<sequence length="104" mass="12686">MKHSKEWHTCDRCGREINISKERKWYDCITPHLREMKLKKPVNLEVHGTRIRQNIVLPEPELNQIDSIRIKEYYGDELLKGIDLCPKCRKDFWRFMRNETDSRK</sequence>
<comment type="caution">
    <text evidence="1">The sequence shown here is derived from an EMBL/GenBank/DDBJ whole genome shotgun (WGS) entry which is preliminary data.</text>
</comment>
<name>A0A412RQZ5_9FIRM</name>
<gene>
    <name evidence="1" type="ORF">DWW89_06725</name>
</gene>
<proteinExistence type="predicted"/>
<dbReference type="Proteomes" id="UP000283765">
    <property type="component" value="Unassembled WGS sequence"/>
</dbReference>